<dbReference type="SUPFAM" id="SSF52266">
    <property type="entry name" value="SGNH hydrolase"/>
    <property type="match status" value="1"/>
</dbReference>
<keyword evidence="1" id="KW-0812">Transmembrane</keyword>
<protein>
    <submittedName>
        <fullName evidence="3">Lysophospholipase</fullName>
    </submittedName>
</protein>
<organism evidence="3 4">
    <name type="scientific">Ureibacillus yapensis</name>
    <dbReference type="NCBI Taxonomy" id="2304605"/>
    <lineage>
        <taxon>Bacteria</taxon>
        <taxon>Bacillati</taxon>
        <taxon>Bacillota</taxon>
        <taxon>Bacilli</taxon>
        <taxon>Bacillales</taxon>
        <taxon>Caryophanaceae</taxon>
        <taxon>Ureibacillus</taxon>
    </lineage>
</organism>
<keyword evidence="1" id="KW-0472">Membrane</keyword>
<dbReference type="PANTHER" id="PTHR30383:SF5">
    <property type="entry name" value="SGNH HYDROLASE-TYPE ESTERASE DOMAIN-CONTAINING PROTEIN"/>
    <property type="match status" value="1"/>
</dbReference>
<evidence type="ECO:0000256" key="1">
    <source>
        <dbReference type="SAM" id="Phobius"/>
    </source>
</evidence>
<dbReference type="PANTHER" id="PTHR30383">
    <property type="entry name" value="THIOESTERASE 1/PROTEASE 1/LYSOPHOSPHOLIPASE L1"/>
    <property type="match status" value="1"/>
</dbReference>
<dbReference type="Gene3D" id="3.40.50.1110">
    <property type="entry name" value="SGNH hydrolase"/>
    <property type="match status" value="1"/>
</dbReference>
<keyword evidence="4" id="KW-1185">Reference proteome</keyword>
<dbReference type="Pfam" id="PF13472">
    <property type="entry name" value="Lipase_GDSL_2"/>
    <property type="match status" value="1"/>
</dbReference>
<comment type="caution">
    <text evidence="3">The sequence shown here is derived from an EMBL/GenBank/DDBJ whole genome shotgun (WGS) entry which is preliminary data.</text>
</comment>
<dbReference type="InterPro" id="IPR051532">
    <property type="entry name" value="Ester_Hydrolysis_Enzymes"/>
</dbReference>
<gene>
    <name evidence="3" type="ORF">D1B33_01435</name>
</gene>
<keyword evidence="1" id="KW-1133">Transmembrane helix</keyword>
<dbReference type="GO" id="GO:0004622">
    <property type="term" value="F:phosphatidylcholine lysophospholipase activity"/>
    <property type="evidence" value="ECO:0007669"/>
    <property type="project" value="TreeGrafter"/>
</dbReference>
<evidence type="ECO:0000313" key="4">
    <source>
        <dbReference type="Proteomes" id="UP000265692"/>
    </source>
</evidence>
<feature type="transmembrane region" description="Helical" evidence="1">
    <location>
        <begin position="9"/>
        <end position="28"/>
    </location>
</feature>
<feature type="domain" description="SGNH hydrolase-type esterase" evidence="2">
    <location>
        <begin position="71"/>
        <end position="227"/>
    </location>
</feature>
<dbReference type="InterPro" id="IPR013830">
    <property type="entry name" value="SGNH_hydro"/>
</dbReference>
<evidence type="ECO:0000259" key="2">
    <source>
        <dbReference type="Pfam" id="PF13472"/>
    </source>
</evidence>
<accession>A0A396SD61</accession>
<dbReference type="EMBL" id="QWEI01000001">
    <property type="protein sequence ID" value="RHW39536.1"/>
    <property type="molecule type" value="Genomic_DNA"/>
</dbReference>
<sequence>MPVKKGRNLLWISLAANVVFILATVFVLTRKGGADILKNDGVLGAEVYTNYYLQKKDIFESTASTNVDKIFIGDSITDHGEFQEFFPNEVVLNRGISKDTSKGVLNRINEILARNPKEVYLLIGANDIRTKVDKATYIQNVENILKSFGHTDTEVYVQSILPVNNSIYGNKIKNETVMEFNVALKETAEKHNVHFIDLFPHFLDEHGQLKKEYTLDGLHLLGEGYKVWVNQVNQNSSIVQ</sequence>
<evidence type="ECO:0000313" key="3">
    <source>
        <dbReference type="EMBL" id="RHW39536.1"/>
    </source>
</evidence>
<reference evidence="3 4" key="1">
    <citation type="submission" date="2018-08" db="EMBL/GenBank/DDBJ databases">
        <title>Lysinibacillus sp. YLB-03 draft genome sequence.</title>
        <authorList>
            <person name="Yu L."/>
        </authorList>
    </citation>
    <scope>NUCLEOTIDE SEQUENCE [LARGE SCALE GENOMIC DNA]</scope>
    <source>
        <strain evidence="3 4">YLB-03</strain>
    </source>
</reference>
<proteinExistence type="predicted"/>
<dbReference type="InterPro" id="IPR036514">
    <property type="entry name" value="SGNH_hydro_sf"/>
</dbReference>
<name>A0A396SD61_9BACL</name>
<dbReference type="AlphaFoldDB" id="A0A396SD61"/>
<dbReference type="Proteomes" id="UP000265692">
    <property type="component" value="Unassembled WGS sequence"/>
</dbReference>